<keyword evidence="2" id="KW-0238">DNA-binding</keyword>
<dbReference type="AlphaFoldDB" id="A0A2A4FSH7"/>
<dbReference type="Proteomes" id="UP000218934">
    <property type="component" value="Unassembled WGS sequence"/>
</dbReference>
<dbReference type="Pfam" id="PF12833">
    <property type="entry name" value="HTH_18"/>
    <property type="match status" value="1"/>
</dbReference>
<reference evidence="5 6" key="1">
    <citation type="submission" date="2017-09" db="EMBL/GenBank/DDBJ databases">
        <title>The Catabolism of 3,6-Dichlorosalicylic acid is Initiated by the Cytochrome P450 Monooxygenase DsmABC in Rhizorhabdus dicambivorans Ndbn-20.</title>
        <authorList>
            <person name="Na L."/>
        </authorList>
    </citation>
    <scope>NUCLEOTIDE SEQUENCE [LARGE SCALE GENOMIC DNA]</scope>
    <source>
        <strain evidence="5 6">Ndbn-20m</strain>
    </source>
</reference>
<dbReference type="CDD" id="cd03136">
    <property type="entry name" value="GATase1_AraC_ArgR_like"/>
    <property type="match status" value="1"/>
</dbReference>
<evidence type="ECO:0000256" key="3">
    <source>
        <dbReference type="ARBA" id="ARBA00023163"/>
    </source>
</evidence>
<dbReference type="GO" id="GO:0043565">
    <property type="term" value="F:sequence-specific DNA binding"/>
    <property type="evidence" value="ECO:0007669"/>
    <property type="project" value="InterPro"/>
</dbReference>
<dbReference type="PANTHER" id="PTHR43130">
    <property type="entry name" value="ARAC-FAMILY TRANSCRIPTIONAL REGULATOR"/>
    <property type="match status" value="1"/>
</dbReference>
<dbReference type="PROSITE" id="PS01124">
    <property type="entry name" value="HTH_ARAC_FAMILY_2"/>
    <property type="match status" value="1"/>
</dbReference>
<dbReference type="Pfam" id="PF01965">
    <property type="entry name" value="DJ-1_PfpI"/>
    <property type="match status" value="1"/>
</dbReference>
<gene>
    <name evidence="5" type="ORF">COO09_16680</name>
</gene>
<evidence type="ECO:0000259" key="4">
    <source>
        <dbReference type="PROSITE" id="PS01124"/>
    </source>
</evidence>
<evidence type="ECO:0000256" key="2">
    <source>
        <dbReference type="ARBA" id="ARBA00023125"/>
    </source>
</evidence>
<dbReference type="SUPFAM" id="SSF52317">
    <property type="entry name" value="Class I glutamine amidotransferase-like"/>
    <property type="match status" value="1"/>
</dbReference>
<organism evidence="5 6">
    <name type="scientific">Rhizorhabdus dicambivorans</name>
    <dbReference type="NCBI Taxonomy" id="1850238"/>
    <lineage>
        <taxon>Bacteria</taxon>
        <taxon>Pseudomonadati</taxon>
        <taxon>Pseudomonadota</taxon>
        <taxon>Alphaproteobacteria</taxon>
        <taxon>Sphingomonadales</taxon>
        <taxon>Sphingomonadaceae</taxon>
        <taxon>Rhizorhabdus</taxon>
    </lineage>
</organism>
<keyword evidence="6" id="KW-1185">Reference proteome</keyword>
<dbReference type="InterPro" id="IPR018060">
    <property type="entry name" value="HTH_AraC"/>
</dbReference>
<keyword evidence="3" id="KW-0804">Transcription</keyword>
<feature type="domain" description="HTH araC/xylS-type" evidence="4">
    <location>
        <begin position="221"/>
        <end position="319"/>
    </location>
</feature>
<comment type="caution">
    <text evidence="5">The sequence shown here is derived from an EMBL/GenBank/DDBJ whole genome shotgun (WGS) entry which is preliminary data.</text>
</comment>
<dbReference type="Gene3D" id="3.40.50.880">
    <property type="match status" value="1"/>
</dbReference>
<proteinExistence type="predicted"/>
<dbReference type="InterPro" id="IPR009057">
    <property type="entry name" value="Homeodomain-like_sf"/>
</dbReference>
<dbReference type="EMBL" id="NWUF01000018">
    <property type="protein sequence ID" value="PCE41137.1"/>
    <property type="molecule type" value="Genomic_DNA"/>
</dbReference>
<dbReference type="SMART" id="SM00342">
    <property type="entry name" value="HTH_ARAC"/>
    <property type="match status" value="1"/>
</dbReference>
<evidence type="ECO:0000313" key="5">
    <source>
        <dbReference type="EMBL" id="PCE41137.1"/>
    </source>
</evidence>
<protein>
    <submittedName>
        <fullName evidence="5">GlxA family transcriptional regulator</fullName>
    </submittedName>
</protein>
<sequence length="327" mass="36678">MSSDDLEEPHKLGLFLTRGHALMSYASVLEPFRVANDFARKPLYQWRHISVDGQPVLGSHGTSTVVDSSIQDAFEYDTVFVFAGGDPFLFDDRAAFGWLRRQARSRVRMAGVSGGSVLLAKAGLLDGYRATVHWEHEAMFQEFFPSVMLEPGLFAMDRRRMTCAGGIAGLDFAIDLVERDYGVTLAKTISDWFIRTDPRHADHPQRMSLGDRYGVLNDKVVRVLAEMEANVEEPRSRERLARIAGVSLRQLERLFAKNLGRSIEQTYLAIRLEQAFHLVRSTGMSVTEISVACGFGNASHFTRSFRGQFGLSPSAVRKTRIAVDTRR</sequence>
<dbReference type="InterPro" id="IPR002818">
    <property type="entry name" value="DJ-1/PfpI"/>
</dbReference>
<dbReference type="Gene3D" id="1.10.10.60">
    <property type="entry name" value="Homeodomain-like"/>
    <property type="match status" value="1"/>
</dbReference>
<dbReference type="OrthoDB" id="186587at2"/>
<evidence type="ECO:0000256" key="1">
    <source>
        <dbReference type="ARBA" id="ARBA00023015"/>
    </source>
</evidence>
<dbReference type="KEGG" id="rdi:CMV14_16380"/>
<evidence type="ECO:0000313" key="6">
    <source>
        <dbReference type="Proteomes" id="UP000218934"/>
    </source>
</evidence>
<dbReference type="PANTHER" id="PTHR43130:SF3">
    <property type="entry name" value="HTH-TYPE TRANSCRIPTIONAL REGULATOR RV1931C"/>
    <property type="match status" value="1"/>
</dbReference>
<dbReference type="InterPro" id="IPR020449">
    <property type="entry name" value="Tscrpt_reg_AraC-type_HTH"/>
</dbReference>
<dbReference type="GO" id="GO:0003700">
    <property type="term" value="F:DNA-binding transcription factor activity"/>
    <property type="evidence" value="ECO:0007669"/>
    <property type="project" value="InterPro"/>
</dbReference>
<accession>A0A2A4FSH7</accession>
<keyword evidence="1" id="KW-0805">Transcription regulation</keyword>
<name>A0A2A4FSH7_9SPHN</name>
<dbReference type="PRINTS" id="PR00032">
    <property type="entry name" value="HTHARAC"/>
</dbReference>
<dbReference type="InterPro" id="IPR029062">
    <property type="entry name" value="Class_I_gatase-like"/>
</dbReference>
<dbReference type="RefSeq" id="WP_066965198.1">
    <property type="nucleotide sequence ID" value="NZ_CP023449.1"/>
</dbReference>
<dbReference type="SUPFAM" id="SSF46689">
    <property type="entry name" value="Homeodomain-like"/>
    <property type="match status" value="1"/>
</dbReference>
<dbReference type="InterPro" id="IPR052158">
    <property type="entry name" value="INH-QAR"/>
</dbReference>